<proteinExistence type="predicted"/>
<comment type="caution">
    <text evidence="1">The sequence shown here is derived from an EMBL/GenBank/DDBJ whole genome shotgun (WGS) entry which is preliminary data.</text>
</comment>
<dbReference type="AlphaFoldDB" id="A0AAV5SCZ5"/>
<gene>
    <name evidence="1" type="ORF">PENTCL1PPCAC_2480</name>
</gene>
<sequence>HVIVDNADSSLNTLSIPSPHLFYSRSRVHHSSCRSYRQWRIQGIHHEHGIWHVWYGRTWWIRRIPRQRNALRHVWRKRLRNVWIENTNERYSVIHVIVPNSRISASIVISVINKCV</sequence>
<feature type="non-terminal residue" evidence="1">
    <location>
        <position position="116"/>
    </location>
</feature>
<protein>
    <recommendedName>
        <fullName evidence="3">Ribosomal protein</fullName>
    </recommendedName>
</protein>
<keyword evidence="2" id="KW-1185">Reference proteome</keyword>
<feature type="non-terminal residue" evidence="1">
    <location>
        <position position="1"/>
    </location>
</feature>
<reference evidence="1" key="1">
    <citation type="submission" date="2023-10" db="EMBL/GenBank/DDBJ databases">
        <title>Genome assembly of Pristionchus species.</title>
        <authorList>
            <person name="Yoshida K."/>
            <person name="Sommer R.J."/>
        </authorList>
    </citation>
    <scope>NUCLEOTIDE SEQUENCE</scope>
    <source>
        <strain evidence="1">RS0144</strain>
    </source>
</reference>
<accession>A0AAV5SCZ5</accession>
<organism evidence="1 2">
    <name type="scientific">Pristionchus entomophagus</name>
    <dbReference type="NCBI Taxonomy" id="358040"/>
    <lineage>
        <taxon>Eukaryota</taxon>
        <taxon>Metazoa</taxon>
        <taxon>Ecdysozoa</taxon>
        <taxon>Nematoda</taxon>
        <taxon>Chromadorea</taxon>
        <taxon>Rhabditida</taxon>
        <taxon>Rhabditina</taxon>
        <taxon>Diplogasteromorpha</taxon>
        <taxon>Diplogasteroidea</taxon>
        <taxon>Neodiplogasteridae</taxon>
        <taxon>Pristionchus</taxon>
    </lineage>
</organism>
<evidence type="ECO:0008006" key="3">
    <source>
        <dbReference type="Google" id="ProtNLM"/>
    </source>
</evidence>
<evidence type="ECO:0000313" key="2">
    <source>
        <dbReference type="Proteomes" id="UP001432027"/>
    </source>
</evidence>
<dbReference type="EMBL" id="BTSX01000001">
    <property type="protein sequence ID" value="GMS80305.1"/>
    <property type="molecule type" value="Genomic_DNA"/>
</dbReference>
<dbReference type="Proteomes" id="UP001432027">
    <property type="component" value="Unassembled WGS sequence"/>
</dbReference>
<evidence type="ECO:0000313" key="1">
    <source>
        <dbReference type="EMBL" id="GMS80305.1"/>
    </source>
</evidence>
<name>A0AAV5SCZ5_9BILA</name>